<evidence type="ECO:0000256" key="2">
    <source>
        <dbReference type="ARBA" id="ARBA00022771"/>
    </source>
</evidence>
<dbReference type="Pfam" id="PF12171">
    <property type="entry name" value="zf-C2H2_jaz"/>
    <property type="match status" value="1"/>
</dbReference>
<organism evidence="6 7">
    <name type="scientific">Takifugu flavidus</name>
    <name type="common">sansaifugu</name>
    <dbReference type="NCBI Taxonomy" id="433684"/>
    <lineage>
        <taxon>Eukaryota</taxon>
        <taxon>Metazoa</taxon>
        <taxon>Chordata</taxon>
        <taxon>Craniata</taxon>
        <taxon>Vertebrata</taxon>
        <taxon>Euteleostomi</taxon>
        <taxon>Actinopterygii</taxon>
        <taxon>Neopterygii</taxon>
        <taxon>Teleostei</taxon>
        <taxon>Neoteleostei</taxon>
        <taxon>Acanthomorphata</taxon>
        <taxon>Eupercaria</taxon>
        <taxon>Tetraodontiformes</taxon>
        <taxon>Tetradontoidea</taxon>
        <taxon>Tetraodontidae</taxon>
        <taxon>Takifugu</taxon>
    </lineage>
</organism>
<sequence length="284" mass="32467">MGDSGQPPAQRRYNRTEEHMTRTEMAMGWGAPFVPGNFISEQTVTSLKVTIQQSSDSREFRQMDESADRQSGGLHCHVCDLTCRSLQGQIEAGFSMLSPGVLLPLVKVVADWYDTKPGLRTGDSDPTYKSRHWLDQQVFQEHMAAPEHLKNVADITGAASSTARRLHNRGRRPNIQRWCDTCQAHFSSDVITHRQTREHKVECKKQSRPFCPVCHRHFKTPRKFVEHMKSEKHKQQVHLQEQQEEELITVDAIGCFKEEEEPEEPGFQVRSDVTGLPPPRKEVA</sequence>
<evidence type="ECO:0000256" key="1">
    <source>
        <dbReference type="ARBA" id="ARBA00022723"/>
    </source>
</evidence>
<dbReference type="AlphaFoldDB" id="A0A5C6N0X4"/>
<dbReference type="InterPro" id="IPR036236">
    <property type="entry name" value="Znf_C2H2_sf"/>
</dbReference>
<evidence type="ECO:0000256" key="4">
    <source>
        <dbReference type="SAM" id="MobiDB-lite"/>
    </source>
</evidence>
<dbReference type="InterPro" id="IPR056345">
    <property type="entry name" value="Znf-C2H2_CIZ1"/>
</dbReference>
<dbReference type="PROSITE" id="PS00028">
    <property type="entry name" value="ZINC_FINGER_C2H2_1"/>
    <property type="match status" value="1"/>
</dbReference>
<proteinExistence type="predicted"/>
<dbReference type="Proteomes" id="UP000324091">
    <property type="component" value="Chromosome 5"/>
</dbReference>
<evidence type="ECO:0000256" key="3">
    <source>
        <dbReference type="ARBA" id="ARBA00022833"/>
    </source>
</evidence>
<name>A0A5C6N0X4_9TELE</name>
<dbReference type="EMBL" id="RHFK02000018">
    <property type="protein sequence ID" value="TWW60933.1"/>
    <property type="molecule type" value="Genomic_DNA"/>
</dbReference>
<evidence type="ECO:0000313" key="6">
    <source>
        <dbReference type="EMBL" id="TWW60933.1"/>
    </source>
</evidence>
<evidence type="ECO:0000259" key="5">
    <source>
        <dbReference type="PROSITE" id="PS00028"/>
    </source>
</evidence>
<keyword evidence="2" id="KW-0863">Zinc-finger</keyword>
<dbReference type="Gene3D" id="3.30.160.60">
    <property type="entry name" value="Classic Zinc Finger"/>
    <property type="match status" value="1"/>
</dbReference>
<protein>
    <submittedName>
        <fullName evidence="6">Zinc finger protein 1</fullName>
    </submittedName>
</protein>
<dbReference type="PANTHER" id="PTHR15491">
    <property type="match status" value="1"/>
</dbReference>
<keyword evidence="3" id="KW-0862">Zinc</keyword>
<gene>
    <name evidence="6" type="ORF">D4764_05G0010230</name>
</gene>
<keyword evidence="1" id="KW-0479">Metal-binding</keyword>
<evidence type="ECO:0000313" key="7">
    <source>
        <dbReference type="Proteomes" id="UP000324091"/>
    </source>
</evidence>
<reference evidence="6 7" key="1">
    <citation type="submission" date="2019-04" db="EMBL/GenBank/DDBJ databases">
        <title>Chromosome genome assembly for Takifugu flavidus.</title>
        <authorList>
            <person name="Xiao S."/>
        </authorList>
    </citation>
    <scope>NUCLEOTIDE SEQUENCE [LARGE SCALE GENOMIC DNA]</scope>
    <source>
        <strain evidence="6">HTHZ2018</strain>
        <tissue evidence="6">Muscle</tissue>
    </source>
</reference>
<dbReference type="InterPro" id="IPR013087">
    <property type="entry name" value="Znf_C2H2_type"/>
</dbReference>
<accession>A0A5C6N0X4</accession>
<dbReference type="Pfam" id="PF23330">
    <property type="entry name" value="zf-C2H2_14"/>
    <property type="match status" value="1"/>
</dbReference>
<dbReference type="GO" id="GO:0005634">
    <property type="term" value="C:nucleus"/>
    <property type="evidence" value="ECO:0007669"/>
    <property type="project" value="TreeGrafter"/>
</dbReference>
<feature type="domain" description="C2H2-type" evidence="5">
    <location>
        <begin position="211"/>
        <end position="233"/>
    </location>
</feature>
<dbReference type="InterPro" id="IPR022755">
    <property type="entry name" value="Znf_C2H2_jaz"/>
</dbReference>
<dbReference type="SUPFAM" id="SSF57667">
    <property type="entry name" value="beta-beta-alpha zinc fingers"/>
    <property type="match status" value="1"/>
</dbReference>
<feature type="region of interest" description="Disordered" evidence="4">
    <location>
        <begin position="259"/>
        <end position="284"/>
    </location>
</feature>
<dbReference type="GO" id="GO:0008270">
    <property type="term" value="F:zinc ion binding"/>
    <property type="evidence" value="ECO:0007669"/>
    <property type="project" value="UniProtKB-KW"/>
</dbReference>
<dbReference type="PANTHER" id="PTHR15491:SF12">
    <property type="entry name" value="CDKN1A INTERACTING ZINC FINGER PROTEIN 1B ISOFORM X1-RELATED"/>
    <property type="match status" value="1"/>
</dbReference>
<comment type="caution">
    <text evidence="6">The sequence shown here is derived from an EMBL/GenBank/DDBJ whole genome shotgun (WGS) entry which is preliminary data.</text>
</comment>
<keyword evidence="7" id="KW-1185">Reference proteome</keyword>
<dbReference type="InterPro" id="IPR026811">
    <property type="entry name" value="CIZ1"/>
</dbReference>